<organism evidence="1 2">
    <name type="scientific">Potamilus streckersoni</name>
    <dbReference type="NCBI Taxonomy" id="2493646"/>
    <lineage>
        <taxon>Eukaryota</taxon>
        <taxon>Metazoa</taxon>
        <taxon>Spiralia</taxon>
        <taxon>Lophotrochozoa</taxon>
        <taxon>Mollusca</taxon>
        <taxon>Bivalvia</taxon>
        <taxon>Autobranchia</taxon>
        <taxon>Heteroconchia</taxon>
        <taxon>Palaeoheterodonta</taxon>
        <taxon>Unionida</taxon>
        <taxon>Unionoidea</taxon>
        <taxon>Unionidae</taxon>
        <taxon>Ambleminae</taxon>
        <taxon>Lampsilini</taxon>
        <taxon>Potamilus</taxon>
    </lineage>
</organism>
<protein>
    <submittedName>
        <fullName evidence="1">Uncharacterized protein</fullName>
    </submittedName>
</protein>
<reference evidence="1" key="2">
    <citation type="journal article" date="2021" name="Genome Biol. Evol.">
        <title>Developing a high-quality reference genome for a parasitic bivalve with doubly uniparental inheritance (Bivalvia: Unionida).</title>
        <authorList>
            <person name="Smith C.H."/>
        </authorList>
    </citation>
    <scope>NUCLEOTIDE SEQUENCE</scope>
    <source>
        <strain evidence="1">CHS0354</strain>
        <tissue evidence="1">Mantle</tissue>
    </source>
</reference>
<sequence length="103" mass="11646">MQMEENTQLDILSYKSDVETFQVSSVCDIRIILVHSTMDIQARALVVSRLQHYGHPYCSITDIQTAALRTSILQHYGHPDCSITDIQTGNELWDYKSLGTASQ</sequence>
<dbReference type="EMBL" id="JAEAOA010002171">
    <property type="protein sequence ID" value="KAK3593474.1"/>
    <property type="molecule type" value="Genomic_DNA"/>
</dbReference>
<gene>
    <name evidence="1" type="ORF">CHS0354_036998</name>
</gene>
<comment type="caution">
    <text evidence="1">The sequence shown here is derived from an EMBL/GenBank/DDBJ whole genome shotgun (WGS) entry which is preliminary data.</text>
</comment>
<reference evidence="1" key="1">
    <citation type="journal article" date="2021" name="Genome Biol. Evol.">
        <title>A High-Quality Reference Genome for a Parasitic Bivalve with Doubly Uniparental Inheritance (Bivalvia: Unionida).</title>
        <authorList>
            <person name="Smith C.H."/>
        </authorList>
    </citation>
    <scope>NUCLEOTIDE SEQUENCE</scope>
    <source>
        <strain evidence="1">CHS0354</strain>
    </source>
</reference>
<name>A0AAE0VXD4_9BIVA</name>
<evidence type="ECO:0000313" key="1">
    <source>
        <dbReference type="EMBL" id="KAK3593474.1"/>
    </source>
</evidence>
<evidence type="ECO:0000313" key="2">
    <source>
        <dbReference type="Proteomes" id="UP001195483"/>
    </source>
</evidence>
<reference evidence="1" key="3">
    <citation type="submission" date="2023-05" db="EMBL/GenBank/DDBJ databases">
        <authorList>
            <person name="Smith C.H."/>
        </authorList>
    </citation>
    <scope>NUCLEOTIDE SEQUENCE</scope>
    <source>
        <strain evidence="1">CHS0354</strain>
        <tissue evidence="1">Mantle</tissue>
    </source>
</reference>
<dbReference type="AlphaFoldDB" id="A0AAE0VXD4"/>
<accession>A0AAE0VXD4</accession>
<dbReference type="Proteomes" id="UP001195483">
    <property type="component" value="Unassembled WGS sequence"/>
</dbReference>
<keyword evidence="2" id="KW-1185">Reference proteome</keyword>
<proteinExistence type="predicted"/>